<protein>
    <submittedName>
        <fullName evidence="1">Uncharacterized protein</fullName>
    </submittedName>
</protein>
<gene>
    <name evidence="1" type="ORF">SVUK_LOCUS17056</name>
</gene>
<dbReference type="Proteomes" id="UP000270094">
    <property type="component" value="Unassembled WGS sequence"/>
</dbReference>
<accession>A0A3P7LSH3</accession>
<dbReference type="OrthoDB" id="5873404at2759"/>
<dbReference type="EMBL" id="UYYB01115804">
    <property type="protein sequence ID" value="VDM82058.1"/>
    <property type="molecule type" value="Genomic_DNA"/>
</dbReference>
<dbReference type="AlphaFoldDB" id="A0A3P7LSH3"/>
<evidence type="ECO:0000313" key="2">
    <source>
        <dbReference type="Proteomes" id="UP000270094"/>
    </source>
</evidence>
<name>A0A3P7LSH3_STRVU</name>
<evidence type="ECO:0000313" key="1">
    <source>
        <dbReference type="EMBL" id="VDM82058.1"/>
    </source>
</evidence>
<proteinExistence type="predicted"/>
<reference evidence="1 2" key="1">
    <citation type="submission" date="2018-11" db="EMBL/GenBank/DDBJ databases">
        <authorList>
            <consortium name="Pathogen Informatics"/>
        </authorList>
    </citation>
    <scope>NUCLEOTIDE SEQUENCE [LARGE SCALE GENOMIC DNA]</scope>
</reference>
<sequence length="49" mass="5876">MKMLLRHIFPWAVLKYLIMPIYYYHRRRMSNIHAAASKKVLVDRSSAKA</sequence>
<organism evidence="1 2">
    <name type="scientific">Strongylus vulgaris</name>
    <name type="common">Blood worm</name>
    <dbReference type="NCBI Taxonomy" id="40348"/>
    <lineage>
        <taxon>Eukaryota</taxon>
        <taxon>Metazoa</taxon>
        <taxon>Ecdysozoa</taxon>
        <taxon>Nematoda</taxon>
        <taxon>Chromadorea</taxon>
        <taxon>Rhabditida</taxon>
        <taxon>Rhabditina</taxon>
        <taxon>Rhabditomorpha</taxon>
        <taxon>Strongyloidea</taxon>
        <taxon>Strongylidae</taxon>
        <taxon>Strongylus</taxon>
    </lineage>
</organism>
<keyword evidence="2" id="KW-1185">Reference proteome</keyword>